<accession>A0A7G2C923</accession>
<reference evidence="3 4" key="1">
    <citation type="submission" date="2020-08" db="EMBL/GenBank/DDBJ databases">
        <authorList>
            <person name="Newling K."/>
            <person name="Davey J."/>
            <person name="Forrester S."/>
        </authorList>
    </citation>
    <scope>NUCLEOTIDE SEQUENCE [LARGE SCALE GENOMIC DNA]</scope>
    <source>
        <strain evidence="4">Crithidia deanei Carvalho (ATCC PRA-265)</strain>
    </source>
</reference>
<protein>
    <submittedName>
        <fullName evidence="3">Periplasmic copper-binding protein (NosD)/Right handed beta helix region containing protein, putative</fullName>
    </submittedName>
</protein>
<dbReference type="SUPFAM" id="SSF51126">
    <property type="entry name" value="Pectin lyase-like"/>
    <property type="match status" value="2"/>
</dbReference>
<organism evidence="3 4">
    <name type="scientific">Angomonas deanei</name>
    <dbReference type="NCBI Taxonomy" id="59799"/>
    <lineage>
        <taxon>Eukaryota</taxon>
        <taxon>Discoba</taxon>
        <taxon>Euglenozoa</taxon>
        <taxon>Kinetoplastea</taxon>
        <taxon>Metakinetoplastina</taxon>
        <taxon>Trypanosomatida</taxon>
        <taxon>Trypanosomatidae</taxon>
        <taxon>Strigomonadinae</taxon>
        <taxon>Angomonas</taxon>
    </lineage>
</organism>
<dbReference type="VEuPathDB" id="TriTrypDB:ADEAN_000299600"/>
<evidence type="ECO:0000313" key="4">
    <source>
        <dbReference type="Proteomes" id="UP000515908"/>
    </source>
</evidence>
<dbReference type="GO" id="GO:0006511">
    <property type="term" value="P:ubiquitin-dependent protein catabolic process"/>
    <property type="evidence" value="ECO:0007669"/>
    <property type="project" value="TreeGrafter"/>
</dbReference>
<proteinExistence type="predicted"/>
<dbReference type="PANTHER" id="PTHR22990:SF15">
    <property type="entry name" value="F-BOX ONLY PROTEIN 10"/>
    <property type="match status" value="1"/>
</dbReference>
<gene>
    <name evidence="3" type="ORF">ADEAN_000299600</name>
</gene>
<keyword evidence="1" id="KW-0677">Repeat</keyword>
<dbReference type="InterPro" id="IPR051550">
    <property type="entry name" value="SCF-Subunits/Alg-Epimerases"/>
</dbReference>
<dbReference type="Gene3D" id="2.160.20.10">
    <property type="entry name" value="Single-stranded right-handed beta-helix, Pectin lyase-like"/>
    <property type="match status" value="1"/>
</dbReference>
<sequence length="1155" mass="125321">MGSEERLNTLFKGNVIQKNRLFGVYHDRFEHWDLRLLNASSLTASPAMSPKKIKNAYGGYEVLLGTSQLLASPDHIRQRELKQISFVENTIQECSVGFGAGYGCHPFLLRNKIVKNTFIGLLLRFGSAVMSSQCEISGNGLMGVYAASGAKGQVTSGVIKNNNTLSRPVNSPHDSRNFSACTVNNSYLAVNNWTTAVVIENSESFTKGTFRSYEQLHNLVDVHLFTVTNGLQVLGELAAASSGGMWLASGSCPSSLHSAERNSNLGGLAVEHYMEISAADGGMGAWIEDGSRVVVKENRIEDHKNFGVFISKGILHHHKTLHGSYHMETQADKNGVKSVFSGGAGTLETPPLATMDTYVLFTPGTLCASGLVAARQVANRNEMTVDLAESTHNSFVFPTSEEDTSRDYDAEQQRNDSIHHALVANNEISANRCGVFTELLQVVQAADLSKMPAAAPVASDTLTPDDASSLDWQPADLDYVVVVEGNTVSNNKCGIQCHHIVELRCGVVVASRAQLNETVSRDYETVRADLMLNKQVQYPTSLPFSLAPVREKVSNAHILRNEIYNNLQSQGVVTSRYVVIARDQSRTLLQFDTLADPQTSSYCSKVLLALPQYASLLQMPPPGLFLWQGNLIRDSHAGIKLYGLLGSNSVRFRGNVFRNITEDSVLLEGHMTAATVGEGNKFDNVNVGIHTNTVITPTIRLPNYPSSPIMDFQTRIFKNTFMNCKDTAVLLHTQGESTRTLVCRNEFTRFGAGSCGVFLTHEAKVLLSTNVFKDSHIPVVVGLLKPKLHTTLCEVRLVENYFNGNYIGCLVCNGGAPVIEKNLFESNSRCGLEIVGANTSPKIWQNTFRNNNLGKDDLDGSGTGTLSRDLAASIGRQLDHGAGYPEKGKLLFHNGAVTVPIVPGNTNVTTAVGFSTLPAGLLVGPETEGLIEQCMFELNDIGIDVVRDACYKDDEKRSTYDGLVTVKGCVFRTNNTAGVLVRAPPAPPVTTKEDPLAKTTRSVSLNNTLRPGSPLASGVKVVGTLGTEMPVETTILTENFFYSNVSDQNVGDVIAMDSGYATFKRNVFYGTVHVVHHGIAFFTENTFLPLSDERGNMPAVLLHENSRGRFEANCFYHCKTGVQSLPVAGGRIIQNSCGCVSGCFASPVLGCGRVK</sequence>
<keyword evidence="4" id="KW-1185">Reference proteome</keyword>
<dbReference type="InterPro" id="IPR011050">
    <property type="entry name" value="Pectin_lyase_fold/virulence"/>
</dbReference>
<name>A0A7G2C923_9TRYP</name>
<dbReference type="SMART" id="SM00710">
    <property type="entry name" value="PbH1"/>
    <property type="match status" value="10"/>
</dbReference>
<dbReference type="InterPro" id="IPR012334">
    <property type="entry name" value="Pectin_lyas_fold"/>
</dbReference>
<dbReference type="InterPro" id="IPR006626">
    <property type="entry name" value="PbH1"/>
</dbReference>
<feature type="domain" description="Right handed beta helix" evidence="2">
    <location>
        <begin position="720"/>
        <end position="852"/>
    </location>
</feature>
<dbReference type="EMBL" id="LR877149">
    <property type="protein sequence ID" value="CAD2215541.1"/>
    <property type="molecule type" value="Genomic_DNA"/>
</dbReference>
<dbReference type="InterPro" id="IPR039448">
    <property type="entry name" value="Beta_helix"/>
</dbReference>
<dbReference type="Proteomes" id="UP000515908">
    <property type="component" value="Chromosome 05"/>
</dbReference>
<dbReference type="Pfam" id="PF13229">
    <property type="entry name" value="Beta_helix"/>
    <property type="match status" value="1"/>
</dbReference>
<evidence type="ECO:0000313" key="3">
    <source>
        <dbReference type="EMBL" id="CAD2215541.1"/>
    </source>
</evidence>
<dbReference type="PANTHER" id="PTHR22990">
    <property type="entry name" value="F-BOX ONLY PROTEIN"/>
    <property type="match status" value="1"/>
</dbReference>
<dbReference type="OrthoDB" id="427974at2759"/>
<evidence type="ECO:0000256" key="1">
    <source>
        <dbReference type="ARBA" id="ARBA00022737"/>
    </source>
</evidence>
<evidence type="ECO:0000259" key="2">
    <source>
        <dbReference type="Pfam" id="PF13229"/>
    </source>
</evidence>
<dbReference type="AlphaFoldDB" id="A0A7G2C923"/>